<comment type="caution">
    <text evidence="2">The sequence shown here is derived from an EMBL/GenBank/DDBJ whole genome shotgun (WGS) entry which is preliminary data.</text>
</comment>
<name>A0A8T0X5S8_PANVG</name>
<protein>
    <submittedName>
        <fullName evidence="2">Uncharacterized protein</fullName>
    </submittedName>
</protein>
<reference evidence="2" key="1">
    <citation type="submission" date="2020-05" db="EMBL/GenBank/DDBJ databases">
        <title>WGS assembly of Panicum virgatum.</title>
        <authorList>
            <person name="Lovell J.T."/>
            <person name="Jenkins J."/>
            <person name="Shu S."/>
            <person name="Juenger T.E."/>
            <person name="Schmutz J."/>
        </authorList>
    </citation>
    <scope>NUCLEOTIDE SEQUENCE</scope>
    <source>
        <strain evidence="2">AP13</strain>
    </source>
</reference>
<evidence type="ECO:0000313" key="3">
    <source>
        <dbReference type="Proteomes" id="UP000823388"/>
    </source>
</evidence>
<feature type="compositionally biased region" description="Pro residues" evidence="1">
    <location>
        <begin position="91"/>
        <end position="124"/>
    </location>
</feature>
<evidence type="ECO:0000256" key="1">
    <source>
        <dbReference type="SAM" id="MobiDB-lite"/>
    </source>
</evidence>
<dbReference type="AlphaFoldDB" id="A0A8T0X5S8"/>
<accession>A0A8T0X5S8</accession>
<dbReference type="Proteomes" id="UP000823388">
    <property type="component" value="Chromosome 1K"/>
</dbReference>
<proteinExistence type="predicted"/>
<organism evidence="2 3">
    <name type="scientific">Panicum virgatum</name>
    <name type="common">Blackwell switchgrass</name>
    <dbReference type="NCBI Taxonomy" id="38727"/>
    <lineage>
        <taxon>Eukaryota</taxon>
        <taxon>Viridiplantae</taxon>
        <taxon>Streptophyta</taxon>
        <taxon>Embryophyta</taxon>
        <taxon>Tracheophyta</taxon>
        <taxon>Spermatophyta</taxon>
        <taxon>Magnoliopsida</taxon>
        <taxon>Liliopsida</taxon>
        <taxon>Poales</taxon>
        <taxon>Poaceae</taxon>
        <taxon>PACMAD clade</taxon>
        <taxon>Panicoideae</taxon>
        <taxon>Panicodae</taxon>
        <taxon>Paniceae</taxon>
        <taxon>Panicinae</taxon>
        <taxon>Panicum</taxon>
        <taxon>Panicum sect. Hiantes</taxon>
    </lineage>
</organism>
<feature type="compositionally biased region" description="Low complexity" evidence="1">
    <location>
        <begin position="45"/>
        <end position="55"/>
    </location>
</feature>
<evidence type="ECO:0000313" key="2">
    <source>
        <dbReference type="EMBL" id="KAG2657021.1"/>
    </source>
</evidence>
<gene>
    <name evidence="2" type="ORF">PVAP13_1KG119608</name>
</gene>
<feature type="compositionally biased region" description="Basic residues" evidence="1">
    <location>
        <begin position="78"/>
        <end position="88"/>
    </location>
</feature>
<keyword evidence="3" id="KW-1185">Reference proteome</keyword>
<feature type="region of interest" description="Disordered" evidence="1">
    <location>
        <begin position="45"/>
        <end position="124"/>
    </location>
</feature>
<sequence>MQIWCVMGAPPLANAGAARRGSLAGDGEGLPLPALHPTLRPHAAAANTDDAAAAAGRPSSCLRRRHTVTLRSASVRTAIHRRSARTARGHVPPPPPPELTPPPPPPTLPPPTGTHPPPPPQHHPFPPWCIGGRCPPRRRRSAHLKAAAPAKARLNLASTVNIFMTNHPVEIPRISSTI</sequence>
<dbReference type="EMBL" id="CM029037">
    <property type="protein sequence ID" value="KAG2657021.1"/>
    <property type="molecule type" value="Genomic_DNA"/>
</dbReference>